<feature type="transmembrane region" description="Helical" evidence="4">
    <location>
        <begin position="84"/>
        <end position="104"/>
    </location>
</feature>
<feature type="compositionally biased region" description="Polar residues" evidence="3">
    <location>
        <begin position="1135"/>
        <end position="1144"/>
    </location>
</feature>
<evidence type="ECO:0000256" key="2">
    <source>
        <dbReference type="PROSITE-ProRule" id="PRU00176"/>
    </source>
</evidence>
<keyword evidence="4" id="KW-0812">Transmembrane</keyword>
<feature type="compositionally biased region" description="Polar residues" evidence="3">
    <location>
        <begin position="481"/>
        <end position="503"/>
    </location>
</feature>
<feature type="region of interest" description="Disordered" evidence="3">
    <location>
        <begin position="1"/>
        <end position="52"/>
    </location>
</feature>
<evidence type="ECO:0000313" key="7">
    <source>
        <dbReference type="Proteomes" id="UP000639403"/>
    </source>
</evidence>
<dbReference type="InterPro" id="IPR000504">
    <property type="entry name" value="RRM_dom"/>
</dbReference>
<name>A0A8H7U5G6_9APHY</name>
<feature type="compositionally biased region" description="Polar residues" evidence="3">
    <location>
        <begin position="848"/>
        <end position="863"/>
    </location>
</feature>
<feature type="region of interest" description="Disordered" evidence="3">
    <location>
        <begin position="831"/>
        <end position="865"/>
    </location>
</feature>
<dbReference type="PROSITE" id="PS50102">
    <property type="entry name" value="RRM"/>
    <property type="match status" value="1"/>
</dbReference>
<feature type="compositionally biased region" description="Pro residues" evidence="3">
    <location>
        <begin position="1192"/>
        <end position="1204"/>
    </location>
</feature>
<dbReference type="InterPro" id="IPR012677">
    <property type="entry name" value="Nucleotide-bd_a/b_plait_sf"/>
</dbReference>
<feature type="compositionally biased region" description="Polar residues" evidence="3">
    <location>
        <begin position="458"/>
        <end position="473"/>
    </location>
</feature>
<dbReference type="EMBL" id="JADOXO010000018">
    <property type="protein sequence ID" value="KAF9819500.1"/>
    <property type="molecule type" value="Genomic_DNA"/>
</dbReference>
<keyword evidence="4" id="KW-1133">Transmembrane helix</keyword>
<feature type="compositionally biased region" description="Low complexity" evidence="3">
    <location>
        <begin position="212"/>
        <end position="224"/>
    </location>
</feature>
<evidence type="ECO:0000256" key="3">
    <source>
        <dbReference type="SAM" id="MobiDB-lite"/>
    </source>
</evidence>
<feature type="compositionally biased region" description="Low complexity" evidence="3">
    <location>
        <begin position="936"/>
        <end position="947"/>
    </location>
</feature>
<feature type="compositionally biased region" description="Polar residues" evidence="3">
    <location>
        <begin position="196"/>
        <end position="210"/>
    </location>
</feature>
<accession>A0A8H7U5G6</accession>
<feature type="compositionally biased region" description="Basic and acidic residues" evidence="3">
    <location>
        <begin position="768"/>
        <end position="790"/>
    </location>
</feature>
<comment type="caution">
    <text evidence="6">The sequence shown here is derived from an EMBL/GenBank/DDBJ whole genome shotgun (WGS) entry which is preliminary data.</text>
</comment>
<evidence type="ECO:0000256" key="1">
    <source>
        <dbReference type="ARBA" id="ARBA00022884"/>
    </source>
</evidence>
<dbReference type="GO" id="GO:0003723">
    <property type="term" value="F:RNA binding"/>
    <property type="evidence" value="ECO:0007669"/>
    <property type="project" value="UniProtKB-UniRule"/>
</dbReference>
<feature type="compositionally biased region" description="Low complexity" evidence="3">
    <location>
        <begin position="1"/>
        <end position="13"/>
    </location>
</feature>
<feature type="region of interest" description="Disordered" evidence="3">
    <location>
        <begin position="734"/>
        <end position="790"/>
    </location>
</feature>
<dbReference type="InterPro" id="IPR035979">
    <property type="entry name" value="RBD_domain_sf"/>
</dbReference>
<evidence type="ECO:0000256" key="4">
    <source>
        <dbReference type="SAM" id="Phobius"/>
    </source>
</evidence>
<feature type="region of interest" description="Disordered" evidence="3">
    <location>
        <begin position="423"/>
        <end position="503"/>
    </location>
</feature>
<feature type="compositionally biased region" description="Low complexity" evidence="3">
    <location>
        <begin position="1016"/>
        <end position="1035"/>
    </location>
</feature>
<feature type="region of interest" description="Disordered" evidence="3">
    <location>
        <begin position="1128"/>
        <end position="1284"/>
    </location>
</feature>
<dbReference type="SUPFAM" id="SSF54928">
    <property type="entry name" value="RNA-binding domain, RBD"/>
    <property type="match status" value="1"/>
</dbReference>
<dbReference type="SMART" id="SM00360">
    <property type="entry name" value="RRM"/>
    <property type="match status" value="2"/>
</dbReference>
<dbReference type="Pfam" id="PF00076">
    <property type="entry name" value="RRM_1"/>
    <property type="match status" value="1"/>
</dbReference>
<organism evidence="6 7">
    <name type="scientific">Rhodonia placenta</name>
    <dbReference type="NCBI Taxonomy" id="104341"/>
    <lineage>
        <taxon>Eukaryota</taxon>
        <taxon>Fungi</taxon>
        <taxon>Dikarya</taxon>
        <taxon>Basidiomycota</taxon>
        <taxon>Agaricomycotina</taxon>
        <taxon>Agaricomycetes</taxon>
        <taxon>Polyporales</taxon>
        <taxon>Adustoporiaceae</taxon>
        <taxon>Rhodonia</taxon>
    </lineage>
</organism>
<feature type="compositionally biased region" description="Low complexity" evidence="3">
    <location>
        <begin position="1237"/>
        <end position="1249"/>
    </location>
</feature>
<feature type="compositionally biased region" description="Polar residues" evidence="3">
    <location>
        <begin position="232"/>
        <end position="249"/>
    </location>
</feature>
<feature type="compositionally biased region" description="Basic and acidic residues" evidence="3">
    <location>
        <begin position="734"/>
        <end position="754"/>
    </location>
</feature>
<proteinExistence type="predicted"/>
<gene>
    <name evidence="6" type="ORF">IEO21_02108</name>
</gene>
<feature type="compositionally biased region" description="Polar residues" evidence="3">
    <location>
        <begin position="908"/>
        <end position="922"/>
    </location>
</feature>
<feature type="domain" description="RRM" evidence="5">
    <location>
        <begin position="1042"/>
        <end position="1129"/>
    </location>
</feature>
<reference evidence="6" key="1">
    <citation type="submission" date="2020-11" db="EMBL/GenBank/DDBJ databases">
        <authorList>
            <person name="Koelle M."/>
            <person name="Horta M.A.C."/>
            <person name="Nowrousian M."/>
            <person name="Ohm R.A."/>
            <person name="Benz P."/>
            <person name="Pilgard A."/>
        </authorList>
    </citation>
    <scope>NUCLEOTIDE SEQUENCE</scope>
    <source>
        <strain evidence="6">FPRL280</strain>
    </source>
</reference>
<feature type="compositionally biased region" description="Low complexity" evidence="3">
    <location>
        <begin position="430"/>
        <end position="441"/>
    </location>
</feature>
<protein>
    <recommendedName>
        <fullName evidence="5">RRM domain-containing protein</fullName>
    </recommendedName>
</protein>
<dbReference type="Proteomes" id="UP000639403">
    <property type="component" value="Unassembled WGS sequence"/>
</dbReference>
<feature type="region of interest" description="Disordered" evidence="3">
    <location>
        <begin position="339"/>
        <end position="374"/>
    </location>
</feature>
<keyword evidence="1 2" id="KW-0694">RNA-binding</keyword>
<reference evidence="6" key="2">
    <citation type="journal article" name="Front. Microbiol.">
        <title>Degradative Capacity of Two Strains of Rhodonia placenta: From Phenotype to Genotype.</title>
        <authorList>
            <person name="Kolle M."/>
            <person name="Horta M.A.C."/>
            <person name="Nowrousian M."/>
            <person name="Ohm R.A."/>
            <person name="Benz J.P."/>
            <person name="Pilgard A."/>
        </authorList>
    </citation>
    <scope>NUCLEOTIDE SEQUENCE</scope>
    <source>
        <strain evidence="6">FPRL280</strain>
    </source>
</reference>
<dbReference type="PANTHER" id="PTHR10501">
    <property type="entry name" value="U1 SMALL NUCLEAR RIBONUCLEOPROTEIN A/U2 SMALL NUCLEAR RIBONUCLEOPROTEIN B"/>
    <property type="match status" value="1"/>
</dbReference>
<feature type="compositionally biased region" description="Low complexity" evidence="3">
    <location>
        <begin position="1263"/>
        <end position="1276"/>
    </location>
</feature>
<dbReference type="Gene3D" id="3.30.70.330">
    <property type="match status" value="2"/>
</dbReference>
<feature type="compositionally biased region" description="Polar residues" evidence="3">
    <location>
        <begin position="755"/>
        <end position="766"/>
    </location>
</feature>
<feature type="compositionally biased region" description="Basic and acidic residues" evidence="3">
    <location>
        <begin position="1166"/>
        <end position="1177"/>
    </location>
</feature>
<feature type="region of interest" description="Disordered" evidence="3">
    <location>
        <begin position="191"/>
        <end position="280"/>
    </location>
</feature>
<sequence length="1284" mass="135504">MAAQTSSPSSTPKPSSPPPAYTEFPDQSSQQQSSTMSAPDPAPFPTHAGYGPTPIAQQTQLLPYYDPRSPHALAEAGVRARRRFIGAMLWAVAIVLLASSITGYTRFLSSAVRVAALAVDVLNPSLPRSALLPPPISSEFSKSTILLSQLPTLESSVPTHRLSPFPSAVASQPFGEEYINRSLLDSVDAQADAEPISSSDSEVPGSSANAFGSLSTTSSMSIGSPPVPFHMTMQSQQQHPRPDSPNNMLPSHLKSPTHLVDPYSAGPQNTNTNHSMYNSMNNIHIPTSEYASLSSTEPEAPNLNSKLNGFNSVPFRTSTSFNPFPGRPRHGAVPFRDASAAFNTFPPPSSEMYGGQNLQPPQSPPSYGHDGLHHPGRAHDFAGVGPTTSVPNGLHQVGQSFIDPMRRSMELLQSQVNQQAPMTGGMALHQPGPQQSFQGPFANGNPHTLSHAHPSALPPQTQFGPSMTATSAGSGPGANGQGNTLTGTSSMNHVNGGSQNQQQEEISTIFVVGFPEDMQEREFQNMFTFSSGFEAATLKIPNKEYTAYGSTGASSTNSRLPYPGANDPYNLVTVNQGGVVVDGGRDGPTTSWPAAPMQNDESHFIPSNLPAQPPRKQIIGFAKFRTRQEALEARDILQGRRVDVERGSVLKAEMAKKNLHTKRGPGVPPGMPLNSLMNGAGGNVTESLASYASLNGLAGLGGNAGPTGAGELPLAQRDRELGALGAMGIVGLGPRRDRLIDGNGRVEEDRRRTDTSNGSAMLTFSQRGARERAEEDEREQERERKRKEKEVARLRQNSFAFEAFHSVPQQMVRQGANSLLSAENGVLPPGALQHVPMGLSSPPALHKTPSQNEGMHGLSQSPWGNLRDVGASAALRKMSAPVLSSTLPPRPVSPPQQSPPGNFDIPSGLSSGPLSATSQNGSGLPGNRSAPFSPQSNTSSLPSHPSLPTRPRPYSPSYEQQQLQQQPAGVLQPLTSPSSLPASSASSVSGSQSGADEELSRSVAVLAVSTDQGTTSPQLPSPASGASSGTGRASGDQNPPINTLYVGNLPTSPTPSGLPLTYLEDRLRDLFSKRPGYRKLCFRQKSNGPMCFVEFEDVNYATRALNELSGNTLSGLVKGGGIRLSYSKNPLGVRTPTSGKDASMQQQQQSHALGQALADPYTPRFNDLEVGRGRRDTTGMTSPTSSYHYTTSPPPPRFISPPPTGSFSASLAGPTAFPRANPQAYGLTNTGGGGGSSSTTFSPFGIPPSHSMIPDQPNADANSDPLSQSLSSTPSPNIEASRAG</sequence>
<feature type="region of interest" description="Disordered" evidence="3">
    <location>
        <begin position="883"/>
        <end position="1057"/>
    </location>
</feature>
<feature type="compositionally biased region" description="Low complexity" evidence="3">
    <location>
        <begin position="1181"/>
        <end position="1191"/>
    </location>
</feature>
<keyword evidence="4" id="KW-0472">Membrane</keyword>
<evidence type="ECO:0000313" key="6">
    <source>
        <dbReference type="EMBL" id="KAF9819500.1"/>
    </source>
</evidence>
<feature type="compositionally biased region" description="Low complexity" evidence="3">
    <location>
        <begin position="960"/>
        <end position="994"/>
    </location>
</feature>
<feature type="compositionally biased region" description="Polar residues" evidence="3">
    <location>
        <begin position="266"/>
        <end position="280"/>
    </location>
</feature>
<evidence type="ECO:0000259" key="5">
    <source>
        <dbReference type="PROSITE" id="PS50102"/>
    </source>
</evidence>
<feature type="compositionally biased region" description="Pro residues" evidence="3">
    <location>
        <begin position="888"/>
        <end position="898"/>
    </location>
</feature>